<reference evidence="1" key="2">
    <citation type="submission" date="2023-05" db="EMBL/GenBank/DDBJ databases">
        <authorList>
            <person name="Fouks B."/>
        </authorList>
    </citation>
    <scope>NUCLEOTIDE SEQUENCE</scope>
    <source>
        <strain evidence="1">Stay&amp;Tobe</strain>
        <tissue evidence="1">Testes</tissue>
    </source>
</reference>
<accession>A0AAD8AAP2</accession>
<keyword evidence="2" id="KW-1185">Reference proteome</keyword>
<dbReference type="EMBL" id="JASPKZ010002328">
    <property type="protein sequence ID" value="KAJ9595582.1"/>
    <property type="molecule type" value="Genomic_DNA"/>
</dbReference>
<organism evidence="1 2">
    <name type="scientific">Diploptera punctata</name>
    <name type="common">Pacific beetle cockroach</name>
    <dbReference type="NCBI Taxonomy" id="6984"/>
    <lineage>
        <taxon>Eukaryota</taxon>
        <taxon>Metazoa</taxon>
        <taxon>Ecdysozoa</taxon>
        <taxon>Arthropoda</taxon>
        <taxon>Hexapoda</taxon>
        <taxon>Insecta</taxon>
        <taxon>Pterygota</taxon>
        <taxon>Neoptera</taxon>
        <taxon>Polyneoptera</taxon>
        <taxon>Dictyoptera</taxon>
        <taxon>Blattodea</taxon>
        <taxon>Blaberoidea</taxon>
        <taxon>Blaberidae</taxon>
        <taxon>Diplopterinae</taxon>
        <taxon>Diploptera</taxon>
    </lineage>
</organism>
<proteinExistence type="predicted"/>
<evidence type="ECO:0000313" key="2">
    <source>
        <dbReference type="Proteomes" id="UP001233999"/>
    </source>
</evidence>
<gene>
    <name evidence="1" type="ORF">L9F63_013222</name>
</gene>
<name>A0AAD8AAP2_DIPPU</name>
<dbReference type="Proteomes" id="UP001233999">
    <property type="component" value="Unassembled WGS sequence"/>
</dbReference>
<protein>
    <submittedName>
        <fullName evidence="1">Uncharacterized protein</fullName>
    </submittedName>
</protein>
<sequence>EQYSQHLIPIHQCYECNQSASLCIRQHRRVQETDTIQVILLVAIIEDECRDTSRKNGNKLGVEVVNHLCERKMLNKFLNNQTTAKQNVKACKAK</sequence>
<comment type="caution">
    <text evidence="1">The sequence shown here is derived from an EMBL/GenBank/DDBJ whole genome shotgun (WGS) entry which is preliminary data.</text>
</comment>
<evidence type="ECO:0000313" key="1">
    <source>
        <dbReference type="EMBL" id="KAJ9595582.1"/>
    </source>
</evidence>
<dbReference type="AlphaFoldDB" id="A0AAD8AAP2"/>
<feature type="non-terminal residue" evidence="1">
    <location>
        <position position="94"/>
    </location>
</feature>
<reference evidence="1" key="1">
    <citation type="journal article" date="2023" name="IScience">
        <title>Live-bearing cockroach genome reveals convergent evolutionary mechanisms linked to viviparity in insects and beyond.</title>
        <authorList>
            <person name="Fouks B."/>
            <person name="Harrison M.C."/>
            <person name="Mikhailova A.A."/>
            <person name="Marchal E."/>
            <person name="English S."/>
            <person name="Carruthers M."/>
            <person name="Jennings E.C."/>
            <person name="Chiamaka E.L."/>
            <person name="Frigard R.A."/>
            <person name="Pippel M."/>
            <person name="Attardo G.M."/>
            <person name="Benoit J.B."/>
            <person name="Bornberg-Bauer E."/>
            <person name="Tobe S.S."/>
        </authorList>
    </citation>
    <scope>NUCLEOTIDE SEQUENCE</scope>
    <source>
        <strain evidence="1">Stay&amp;Tobe</strain>
    </source>
</reference>
<feature type="non-terminal residue" evidence="1">
    <location>
        <position position="1"/>
    </location>
</feature>